<dbReference type="AlphaFoldDB" id="A0A383DJA0"/>
<feature type="transmembrane region" description="Helical" evidence="8">
    <location>
        <begin position="106"/>
        <end position="129"/>
    </location>
</feature>
<evidence type="ECO:0008006" key="10">
    <source>
        <dbReference type="Google" id="ProtNLM"/>
    </source>
</evidence>
<sequence>REFGVDNPALSAYFVAFRIPDSLFQLIAGATLAAALIPVFTKVWNDEGEQHAWRVASSVLNLLFLVTLFLSILSFISAPWLVPLVAPGLGDDSSSSPELMEIAVRLTRLMLITPIIFCISGVLTGILNARQHFMTSAIAPGLYNVGIICGGLWLVDVWGIEGLAYGVILGAALHLAVQIPSLIVLGMRWSPSLDLKSIFVQSVFKLAGPRVLGLAAAQLNLFILIFFASLISDES</sequence>
<dbReference type="PRINTS" id="PR01806">
    <property type="entry name" value="VIRFACTRMVIN"/>
</dbReference>
<dbReference type="InterPro" id="IPR004268">
    <property type="entry name" value="MurJ"/>
</dbReference>
<dbReference type="InterPro" id="IPR051050">
    <property type="entry name" value="Lipid_II_flippase_MurJ/MviN"/>
</dbReference>
<name>A0A383DJA0_9ZZZZ</name>
<evidence type="ECO:0000256" key="3">
    <source>
        <dbReference type="ARBA" id="ARBA00022692"/>
    </source>
</evidence>
<comment type="subcellular location">
    <subcellularLocation>
        <location evidence="1">Cell membrane</location>
        <topology evidence="1">Multi-pass membrane protein</topology>
    </subcellularLocation>
</comment>
<keyword evidence="2" id="KW-1003">Cell membrane</keyword>
<keyword evidence="5" id="KW-0573">Peptidoglycan synthesis</keyword>
<keyword evidence="6 8" id="KW-1133">Transmembrane helix</keyword>
<evidence type="ECO:0000256" key="1">
    <source>
        <dbReference type="ARBA" id="ARBA00004651"/>
    </source>
</evidence>
<keyword evidence="3 8" id="KW-0812">Transmembrane</keyword>
<protein>
    <recommendedName>
        <fullName evidence="10">Murein biosynthesis integral membrane protein MurJ</fullName>
    </recommendedName>
</protein>
<keyword evidence="7 8" id="KW-0472">Membrane</keyword>
<dbReference type="PANTHER" id="PTHR47019:SF1">
    <property type="entry name" value="LIPID II FLIPPASE MURJ"/>
    <property type="match status" value="1"/>
</dbReference>
<feature type="non-terminal residue" evidence="9">
    <location>
        <position position="1"/>
    </location>
</feature>
<feature type="transmembrane region" description="Helical" evidence="8">
    <location>
        <begin position="62"/>
        <end position="86"/>
    </location>
</feature>
<reference evidence="9" key="1">
    <citation type="submission" date="2018-05" db="EMBL/GenBank/DDBJ databases">
        <authorList>
            <person name="Lanie J.A."/>
            <person name="Ng W.-L."/>
            <person name="Kazmierczak K.M."/>
            <person name="Andrzejewski T.M."/>
            <person name="Davidsen T.M."/>
            <person name="Wayne K.J."/>
            <person name="Tettelin H."/>
            <person name="Glass J.I."/>
            <person name="Rusch D."/>
            <person name="Podicherti R."/>
            <person name="Tsui H.-C.T."/>
            <person name="Winkler M.E."/>
        </authorList>
    </citation>
    <scope>NUCLEOTIDE SEQUENCE</scope>
</reference>
<organism evidence="9">
    <name type="scientific">marine metagenome</name>
    <dbReference type="NCBI Taxonomy" id="408172"/>
    <lineage>
        <taxon>unclassified sequences</taxon>
        <taxon>metagenomes</taxon>
        <taxon>ecological metagenomes</taxon>
    </lineage>
</organism>
<evidence type="ECO:0000313" key="9">
    <source>
        <dbReference type="EMBL" id="SVE44511.1"/>
    </source>
</evidence>
<dbReference type="PANTHER" id="PTHR47019">
    <property type="entry name" value="LIPID II FLIPPASE MURJ"/>
    <property type="match status" value="1"/>
</dbReference>
<accession>A0A383DJA0</accession>
<dbReference type="GO" id="GO:0009252">
    <property type="term" value="P:peptidoglycan biosynthetic process"/>
    <property type="evidence" value="ECO:0007669"/>
    <property type="project" value="UniProtKB-KW"/>
</dbReference>
<dbReference type="GO" id="GO:0015648">
    <property type="term" value="F:lipid-linked peptidoglycan transporter activity"/>
    <property type="evidence" value="ECO:0007669"/>
    <property type="project" value="TreeGrafter"/>
</dbReference>
<evidence type="ECO:0000256" key="6">
    <source>
        <dbReference type="ARBA" id="ARBA00022989"/>
    </source>
</evidence>
<gene>
    <name evidence="9" type="ORF">METZ01_LOCUS497365</name>
</gene>
<evidence type="ECO:0000256" key="2">
    <source>
        <dbReference type="ARBA" id="ARBA00022475"/>
    </source>
</evidence>
<feature type="transmembrane region" description="Helical" evidence="8">
    <location>
        <begin position="166"/>
        <end position="190"/>
    </location>
</feature>
<dbReference type="GO" id="GO:0008360">
    <property type="term" value="P:regulation of cell shape"/>
    <property type="evidence" value="ECO:0007669"/>
    <property type="project" value="UniProtKB-KW"/>
</dbReference>
<proteinExistence type="predicted"/>
<dbReference type="GO" id="GO:0005886">
    <property type="term" value="C:plasma membrane"/>
    <property type="evidence" value="ECO:0007669"/>
    <property type="project" value="UniProtKB-SubCell"/>
</dbReference>
<evidence type="ECO:0000256" key="4">
    <source>
        <dbReference type="ARBA" id="ARBA00022960"/>
    </source>
</evidence>
<evidence type="ECO:0000256" key="7">
    <source>
        <dbReference type="ARBA" id="ARBA00023136"/>
    </source>
</evidence>
<dbReference type="GO" id="GO:0034204">
    <property type="term" value="P:lipid translocation"/>
    <property type="evidence" value="ECO:0007669"/>
    <property type="project" value="TreeGrafter"/>
</dbReference>
<feature type="transmembrane region" description="Helical" evidence="8">
    <location>
        <begin position="23"/>
        <end position="41"/>
    </location>
</feature>
<dbReference type="EMBL" id="UINC01217768">
    <property type="protein sequence ID" value="SVE44511.1"/>
    <property type="molecule type" value="Genomic_DNA"/>
</dbReference>
<feature type="transmembrane region" description="Helical" evidence="8">
    <location>
        <begin position="211"/>
        <end position="231"/>
    </location>
</feature>
<evidence type="ECO:0000256" key="8">
    <source>
        <dbReference type="SAM" id="Phobius"/>
    </source>
</evidence>
<evidence type="ECO:0000256" key="5">
    <source>
        <dbReference type="ARBA" id="ARBA00022984"/>
    </source>
</evidence>
<feature type="transmembrane region" description="Helical" evidence="8">
    <location>
        <begin position="141"/>
        <end position="160"/>
    </location>
</feature>
<dbReference type="Pfam" id="PF03023">
    <property type="entry name" value="MurJ"/>
    <property type="match status" value="1"/>
</dbReference>
<keyword evidence="4" id="KW-0133">Cell shape</keyword>
<feature type="non-terminal residue" evidence="9">
    <location>
        <position position="235"/>
    </location>
</feature>